<evidence type="ECO:0000313" key="6">
    <source>
        <dbReference type="EMBL" id="OSD00507.1"/>
    </source>
</evidence>
<protein>
    <submittedName>
        <fullName evidence="6">RCC1/BLIP-II protein</fullName>
    </submittedName>
</protein>
<evidence type="ECO:0000256" key="1">
    <source>
        <dbReference type="ARBA" id="ARBA00022658"/>
    </source>
</evidence>
<feature type="repeat" description="RCC1" evidence="3">
    <location>
        <begin position="154"/>
        <end position="208"/>
    </location>
</feature>
<dbReference type="Pfam" id="PF25390">
    <property type="entry name" value="WD40_RLD"/>
    <property type="match status" value="1"/>
</dbReference>
<evidence type="ECO:0000259" key="5">
    <source>
        <dbReference type="Pfam" id="PF25390"/>
    </source>
</evidence>
<keyword evidence="1" id="KW-0344">Guanine-nucleotide releasing factor</keyword>
<dbReference type="Proteomes" id="UP000193067">
    <property type="component" value="Unassembled WGS sequence"/>
</dbReference>
<evidence type="ECO:0000256" key="4">
    <source>
        <dbReference type="SAM" id="MobiDB-lite"/>
    </source>
</evidence>
<dbReference type="EMBL" id="KZ084118">
    <property type="protein sequence ID" value="OSD00507.1"/>
    <property type="molecule type" value="Genomic_DNA"/>
</dbReference>
<keyword evidence="7" id="KW-1185">Reference proteome</keyword>
<keyword evidence="2" id="KW-0677">Repeat</keyword>
<feature type="repeat" description="RCC1" evidence="3">
    <location>
        <begin position="488"/>
        <end position="541"/>
    </location>
</feature>
<dbReference type="PANTHER" id="PTHR45982">
    <property type="entry name" value="REGULATOR OF CHROMOSOME CONDENSATION"/>
    <property type="match status" value="1"/>
</dbReference>
<evidence type="ECO:0000256" key="2">
    <source>
        <dbReference type="ARBA" id="ARBA00022737"/>
    </source>
</evidence>
<feature type="region of interest" description="Disordered" evidence="4">
    <location>
        <begin position="1"/>
        <end position="60"/>
    </location>
</feature>
<dbReference type="STRING" id="1353009.A0A1Y2IHE3"/>
<dbReference type="InterPro" id="IPR000408">
    <property type="entry name" value="Reg_chr_condens"/>
</dbReference>
<proteinExistence type="predicted"/>
<dbReference type="OrthoDB" id="61110at2759"/>
<feature type="region of interest" description="Disordered" evidence="4">
    <location>
        <begin position="72"/>
        <end position="102"/>
    </location>
</feature>
<feature type="region of interest" description="Disordered" evidence="4">
    <location>
        <begin position="358"/>
        <end position="385"/>
    </location>
</feature>
<dbReference type="Gene3D" id="2.130.10.30">
    <property type="entry name" value="Regulator of chromosome condensation 1/beta-lactamase-inhibitor protein II"/>
    <property type="match status" value="1"/>
</dbReference>
<dbReference type="GO" id="GO:0005737">
    <property type="term" value="C:cytoplasm"/>
    <property type="evidence" value="ECO:0007669"/>
    <property type="project" value="TreeGrafter"/>
</dbReference>
<feature type="compositionally biased region" description="Basic and acidic residues" evidence="4">
    <location>
        <begin position="7"/>
        <end position="19"/>
    </location>
</feature>
<dbReference type="InterPro" id="IPR051553">
    <property type="entry name" value="Ran_GTPase-activating"/>
</dbReference>
<feature type="domain" description="RCC1-like" evidence="5">
    <location>
        <begin position="88"/>
        <end position="537"/>
    </location>
</feature>
<dbReference type="PROSITE" id="PS50012">
    <property type="entry name" value="RCC1_3"/>
    <property type="match status" value="6"/>
</dbReference>
<reference evidence="6 7" key="1">
    <citation type="journal article" date="2015" name="Biotechnol. Biofuels">
        <title>Enhanced degradation of softwood versus hardwood by the white-rot fungus Pycnoporus coccineus.</title>
        <authorList>
            <person name="Couturier M."/>
            <person name="Navarro D."/>
            <person name="Chevret D."/>
            <person name="Henrissat B."/>
            <person name="Piumi F."/>
            <person name="Ruiz-Duenas F.J."/>
            <person name="Martinez A.T."/>
            <person name="Grigoriev I.V."/>
            <person name="Riley R."/>
            <person name="Lipzen A."/>
            <person name="Berrin J.G."/>
            <person name="Master E.R."/>
            <person name="Rosso M.N."/>
        </authorList>
    </citation>
    <scope>NUCLEOTIDE SEQUENCE [LARGE SCALE GENOMIC DNA]</scope>
    <source>
        <strain evidence="6 7">BRFM310</strain>
    </source>
</reference>
<dbReference type="PRINTS" id="PR00633">
    <property type="entry name" value="RCCNDNSATION"/>
</dbReference>
<dbReference type="AlphaFoldDB" id="A0A1Y2IHE3"/>
<sequence length="544" mass="58165">MPPRRTRLGESRTSDDRQTRSKRPASSPPPPTATKRRARQPQVEITTKPRTIQRPGRTPAVSINELEQYRAVSPQPPIPPSHERPSWQLFGWGSNDSGQLGMGEEGAVYTELPRPTRNQVVEKLIAEGLFGVTGAGLETIAAGAFHSLAVSEDGAVWSFGHNDTATLGRQTAGGGDPVPRRVQSLIDEGFRAVRVVAGDCISAALSDKGELRAWGLFRRMAQRSVTYAKSVTDNGSTWPDLPDAEGMKAFSPTIPKQSTPSPIPGLANERFAAIAVGHDHLVLLTTSGEVYTMGSGDSGQLGYRVPKNDPVLGTVPHKVLRASRGHRAVIVGAGGSTSFFVDEQGVVWGWGLNDSGQTGTGKLPAMPKPQAGQNQEEDAAPQMHDRKKVRGMIVWTPQRVKRMSRSELGGGVSVVQIAGGDSHTLFLTSDGRVFACGSAWDGQLGGAQNPGDKVPEPVLVPFPHNVEEDPIVQIACGPRMSAAVTRDGVLYTWGSNVNAQIGVKDVPDEVSVPTVVIRREGGWRTKVVACGSQHCLALLQKKAQ</sequence>
<evidence type="ECO:0000256" key="3">
    <source>
        <dbReference type="PROSITE-ProRule" id="PRU00235"/>
    </source>
</evidence>
<dbReference type="InterPro" id="IPR009091">
    <property type="entry name" value="RCC1/BLIP-II"/>
</dbReference>
<dbReference type="PANTHER" id="PTHR45982:SF1">
    <property type="entry name" value="REGULATOR OF CHROMOSOME CONDENSATION"/>
    <property type="match status" value="1"/>
</dbReference>
<organism evidence="6 7">
    <name type="scientific">Trametes coccinea (strain BRFM310)</name>
    <name type="common">Pycnoporus coccineus</name>
    <dbReference type="NCBI Taxonomy" id="1353009"/>
    <lineage>
        <taxon>Eukaryota</taxon>
        <taxon>Fungi</taxon>
        <taxon>Dikarya</taxon>
        <taxon>Basidiomycota</taxon>
        <taxon>Agaricomycotina</taxon>
        <taxon>Agaricomycetes</taxon>
        <taxon>Polyporales</taxon>
        <taxon>Polyporaceae</taxon>
        <taxon>Trametes</taxon>
    </lineage>
</organism>
<evidence type="ECO:0000313" key="7">
    <source>
        <dbReference type="Proteomes" id="UP000193067"/>
    </source>
</evidence>
<feature type="repeat" description="RCC1" evidence="3">
    <location>
        <begin position="345"/>
        <end position="430"/>
    </location>
</feature>
<dbReference type="PROSITE" id="PS00626">
    <property type="entry name" value="RCC1_2"/>
    <property type="match status" value="2"/>
</dbReference>
<gene>
    <name evidence="6" type="ORF">PYCCODRAFT_1479170</name>
</gene>
<feature type="repeat" description="RCC1" evidence="3">
    <location>
        <begin position="87"/>
        <end position="153"/>
    </location>
</feature>
<feature type="repeat" description="RCC1" evidence="3">
    <location>
        <begin position="431"/>
        <end position="487"/>
    </location>
</feature>
<feature type="repeat" description="RCC1" evidence="3">
    <location>
        <begin position="288"/>
        <end position="344"/>
    </location>
</feature>
<dbReference type="InterPro" id="IPR058923">
    <property type="entry name" value="RCC1-like_dom"/>
</dbReference>
<dbReference type="GO" id="GO:0005085">
    <property type="term" value="F:guanyl-nucleotide exchange factor activity"/>
    <property type="evidence" value="ECO:0007669"/>
    <property type="project" value="TreeGrafter"/>
</dbReference>
<name>A0A1Y2IHE3_TRAC3</name>
<dbReference type="SUPFAM" id="SSF50985">
    <property type="entry name" value="RCC1/BLIP-II"/>
    <property type="match status" value="1"/>
</dbReference>
<accession>A0A1Y2IHE3</accession>